<evidence type="ECO:0000313" key="1">
    <source>
        <dbReference type="EMBL" id="TDN79872.1"/>
    </source>
</evidence>
<dbReference type="EMBL" id="SNWD01000011">
    <property type="protein sequence ID" value="TDN79872.1"/>
    <property type="molecule type" value="Genomic_DNA"/>
</dbReference>
<dbReference type="CDD" id="cd03801">
    <property type="entry name" value="GT4_PimA-like"/>
    <property type="match status" value="1"/>
</dbReference>
<dbReference type="GO" id="GO:0016757">
    <property type="term" value="F:glycosyltransferase activity"/>
    <property type="evidence" value="ECO:0007669"/>
    <property type="project" value="TreeGrafter"/>
</dbReference>
<organism evidence="1 2">
    <name type="scientific">Stakelama pacifica</name>
    <dbReference type="NCBI Taxonomy" id="517720"/>
    <lineage>
        <taxon>Bacteria</taxon>
        <taxon>Pseudomonadati</taxon>
        <taxon>Pseudomonadota</taxon>
        <taxon>Alphaproteobacteria</taxon>
        <taxon>Sphingomonadales</taxon>
        <taxon>Sphingomonadaceae</taxon>
        <taxon>Stakelama</taxon>
    </lineage>
</organism>
<dbReference type="SUPFAM" id="SSF53756">
    <property type="entry name" value="UDP-Glycosyltransferase/glycogen phosphorylase"/>
    <property type="match status" value="1"/>
</dbReference>
<dbReference type="InterPro" id="IPR017521">
    <property type="entry name" value="Sugar_tfrase_PEP-CTERM_Stp1"/>
</dbReference>
<gene>
    <name evidence="1" type="ORF">EV664_11127</name>
</gene>
<keyword evidence="1" id="KW-0808">Transferase</keyword>
<name>A0A4R6FF50_9SPHN</name>
<dbReference type="NCBIfam" id="TIGR03087">
    <property type="entry name" value="stp1"/>
    <property type="match status" value="1"/>
</dbReference>
<dbReference type="AlphaFoldDB" id="A0A4R6FF50"/>
<dbReference type="OrthoDB" id="9807209at2"/>
<evidence type="ECO:0000313" key="2">
    <source>
        <dbReference type="Proteomes" id="UP000295493"/>
    </source>
</evidence>
<proteinExistence type="predicted"/>
<dbReference type="Pfam" id="PF13692">
    <property type="entry name" value="Glyco_trans_1_4"/>
    <property type="match status" value="1"/>
</dbReference>
<reference evidence="1 2" key="1">
    <citation type="submission" date="2019-03" db="EMBL/GenBank/DDBJ databases">
        <title>Genomic Encyclopedia of Type Strains, Phase IV (KMG-IV): sequencing the most valuable type-strain genomes for metagenomic binning, comparative biology and taxonomic classification.</title>
        <authorList>
            <person name="Goeker M."/>
        </authorList>
    </citation>
    <scope>NUCLEOTIDE SEQUENCE [LARGE SCALE GENOMIC DNA]</scope>
    <source>
        <strain evidence="1 2">DSM 25059</strain>
    </source>
</reference>
<accession>A0A4R6FF50</accession>
<comment type="caution">
    <text evidence="1">The sequence shown here is derived from an EMBL/GenBank/DDBJ whole genome shotgun (WGS) entry which is preliminary data.</text>
</comment>
<dbReference type="Proteomes" id="UP000295493">
    <property type="component" value="Unassembled WGS sequence"/>
</dbReference>
<dbReference type="Gene3D" id="3.40.50.2000">
    <property type="entry name" value="Glycogen Phosphorylase B"/>
    <property type="match status" value="2"/>
</dbReference>
<keyword evidence="2" id="KW-1185">Reference proteome</keyword>
<protein>
    <submittedName>
        <fullName evidence="1">Sugar transferase (PEP-CTERM/EpsH1 system associated)</fullName>
    </submittedName>
</protein>
<dbReference type="RefSeq" id="WP_133496392.1">
    <property type="nucleotide sequence ID" value="NZ_BMLU01000011.1"/>
</dbReference>
<dbReference type="PANTHER" id="PTHR12526:SF600">
    <property type="entry name" value="GLYCOSYL TRANSFERASE GROUP 1"/>
    <property type="match status" value="1"/>
</dbReference>
<dbReference type="PANTHER" id="PTHR12526">
    <property type="entry name" value="GLYCOSYLTRANSFERASE"/>
    <property type="match status" value="1"/>
</dbReference>
<sequence length="396" mass="42722">MGDILFLAHRVPFPPDRGDKMRSFHILKHLGRSAPVHLIAFADDARDAEYGEQLARWTASRTVVRRSKSRGRAMGEALLTGAPASVTAFGDRRVRDAVKRILAGRDIDTIYVFSGQMAQYLPETHAARVVMDFVDMDSAKFAAYANSARWPLKWVHQREARLLGRFERHVAARVDVSLFVSAAEAELFSHTAPDARVEAVENGIDTRLYDPDGDFAALEAPGPLIVFTGQMDYRPNVEAVRWFAGHVLPHIRQSHAAARFAIVGRNPGEAVRALAKLPGVTVTGEVADVRGWLAAASVAVAPLTLARGVQNKVLEAMAMARPVVASPAAACGIDHGGTICVAEGERGFGDAVIALLDDPAAARAQGEAARRRTIERYGWSARLAVLDRLIGSGGAA</sequence>